<keyword evidence="1" id="KW-0812">Transmembrane</keyword>
<dbReference type="AlphaFoldDB" id="A0A3P3W4T8"/>
<feature type="transmembrane region" description="Helical" evidence="1">
    <location>
        <begin position="49"/>
        <end position="70"/>
    </location>
</feature>
<dbReference type="EMBL" id="RQVR01000014">
    <property type="protein sequence ID" value="RRJ89754.1"/>
    <property type="molecule type" value="Genomic_DNA"/>
</dbReference>
<evidence type="ECO:0000256" key="1">
    <source>
        <dbReference type="SAM" id="Phobius"/>
    </source>
</evidence>
<sequence length="104" mass="11543">MSETQNKGCLSNFSTFLSLFGASVFTAFVCYLILFLIVAEGQSSGYGDLFLLGISLLTVLLSFIITSIIFVTSNGKKWLHKVLWFLGAIVFLTLIMSYYLAEFS</sequence>
<name>A0A3P3W4T8_9FLAO</name>
<keyword evidence="3" id="KW-1185">Reference proteome</keyword>
<feature type="transmembrane region" description="Helical" evidence="1">
    <location>
        <begin position="12"/>
        <end position="37"/>
    </location>
</feature>
<feature type="transmembrane region" description="Helical" evidence="1">
    <location>
        <begin position="82"/>
        <end position="101"/>
    </location>
</feature>
<comment type="caution">
    <text evidence="2">The sequence shown here is derived from an EMBL/GenBank/DDBJ whole genome shotgun (WGS) entry which is preliminary data.</text>
</comment>
<dbReference type="RefSeq" id="WP_125013354.1">
    <property type="nucleotide sequence ID" value="NZ_RQVR01000014.1"/>
</dbReference>
<dbReference type="Proteomes" id="UP000271937">
    <property type="component" value="Unassembled WGS sequence"/>
</dbReference>
<gene>
    <name evidence="2" type="ORF">EG849_12145</name>
</gene>
<keyword evidence="1" id="KW-1133">Transmembrane helix</keyword>
<reference evidence="2 3" key="1">
    <citation type="submission" date="2018-11" db="EMBL/GenBank/DDBJ databases">
        <title>Flavobacterium sp. nov., YIM 102600 draft genome.</title>
        <authorList>
            <person name="Li G."/>
            <person name="Jiang Y."/>
        </authorList>
    </citation>
    <scope>NUCLEOTIDE SEQUENCE [LARGE SCALE GENOMIC DNA]</scope>
    <source>
        <strain evidence="2 3">YIM 102600</strain>
    </source>
</reference>
<proteinExistence type="predicted"/>
<organism evidence="2 3">
    <name type="scientific">Flavobacterium macacae</name>
    <dbReference type="NCBI Taxonomy" id="2488993"/>
    <lineage>
        <taxon>Bacteria</taxon>
        <taxon>Pseudomonadati</taxon>
        <taxon>Bacteroidota</taxon>
        <taxon>Flavobacteriia</taxon>
        <taxon>Flavobacteriales</taxon>
        <taxon>Flavobacteriaceae</taxon>
        <taxon>Flavobacterium</taxon>
    </lineage>
</organism>
<protein>
    <submittedName>
        <fullName evidence="2">Uncharacterized protein</fullName>
    </submittedName>
</protein>
<keyword evidence="1" id="KW-0472">Membrane</keyword>
<evidence type="ECO:0000313" key="3">
    <source>
        <dbReference type="Proteomes" id="UP000271937"/>
    </source>
</evidence>
<accession>A0A3P3W4T8</accession>
<evidence type="ECO:0000313" key="2">
    <source>
        <dbReference type="EMBL" id="RRJ89754.1"/>
    </source>
</evidence>